<dbReference type="EMBL" id="JAMKFE010000005">
    <property type="protein sequence ID" value="MCM5679971.1"/>
    <property type="molecule type" value="Genomic_DNA"/>
</dbReference>
<reference evidence="1" key="1">
    <citation type="submission" date="2022-05" db="EMBL/GenBank/DDBJ databases">
        <title>Schlegelella sp. nov., isolated from mangrove soil.</title>
        <authorList>
            <person name="Liu Y."/>
            <person name="Ge X."/>
            <person name="Liu W."/>
        </authorList>
    </citation>
    <scope>NUCLEOTIDE SEQUENCE</scope>
    <source>
        <strain evidence="1">S2-27</strain>
    </source>
</reference>
<dbReference type="Proteomes" id="UP001165541">
    <property type="component" value="Unassembled WGS sequence"/>
</dbReference>
<proteinExistence type="predicted"/>
<organism evidence="1 2">
    <name type="scientific">Caldimonas mangrovi</name>
    <dbReference type="NCBI Taxonomy" id="2944811"/>
    <lineage>
        <taxon>Bacteria</taxon>
        <taxon>Pseudomonadati</taxon>
        <taxon>Pseudomonadota</taxon>
        <taxon>Betaproteobacteria</taxon>
        <taxon>Burkholderiales</taxon>
        <taxon>Sphaerotilaceae</taxon>
        <taxon>Caldimonas</taxon>
    </lineage>
</organism>
<accession>A0ABT0YML3</accession>
<sequence length="159" mass="17821">MPNYSLIQATPRAPDGISCRYFLVDHSQAERRTLLVVAFEGEYPDGSRGNAHGAYIATAAIHGLYAFDADGVVLDFRGLTYRWGNTLLKVFEDIGQFKDTNLEPGEPRFPVVVVTSERCRSAFLSLVTPSGQSAPDWHFDEIDKAIEFGLAWIDRWFAF</sequence>
<comment type="caution">
    <text evidence="1">The sequence shown here is derived from an EMBL/GenBank/DDBJ whole genome shotgun (WGS) entry which is preliminary data.</text>
</comment>
<evidence type="ECO:0000313" key="2">
    <source>
        <dbReference type="Proteomes" id="UP001165541"/>
    </source>
</evidence>
<name>A0ABT0YML3_9BURK</name>
<dbReference type="RefSeq" id="WP_251778174.1">
    <property type="nucleotide sequence ID" value="NZ_JAMKFE010000005.1"/>
</dbReference>
<evidence type="ECO:0000313" key="1">
    <source>
        <dbReference type="EMBL" id="MCM5679971.1"/>
    </source>
</evidence>
<protein>
    <submittedName>
        <fullName evidence="1">Uncharacterized protein</fullName>
    </submittedName>
</protein>
<keyword evidence="2" id="KW-1185">Reference proteome</keyword>
<gene>
    <name evidence="1" type="ORF">M8A51_10545</name>
</gene>